<comment type="caution">
    <text evidence="2">The sequence shown here is derived from an EMBL/GenBank/DDBJ whole genome shotgun (WGS) entry which is preliminary data.</text>
</comment>
<dbReference type="AlphaFoldDB" id="A0ABD1SD00"/>
<reference evidence="3" key="1">
    <citation type="submission" date="2024-07" db="EMBL/GenBank/DDBJ databases">
        <title>Two chromosome-level genome assemblies of Korean endemic species Abeliophyllum distichum and Forsythia ovata (Oleaceae).</title>
        <authorList>
            <person name="Jang H."/>
        </authorList>
    </citation>
    <scope>NUCLEOTIDE SEQUENCE [LARGE SCALE GENOMIC DNA]</scope>
</reference>
<name>A0ABD1SD00_9LAMI</name>
<dbReference type="InterPro" id="IPR052343">
    <property type="entry name" value="Retrotransposon-Effector_Assoc"/>
</dbReference>
<evidence type="ECO:0000313" key="2">
    <source>
        <dbReference type="EMBL" id="KAL2498551.1"/>
    </source>
</evidence>
<feature type="domain" description="Reverse transcriptase" evidence="1">
    <location>
        <begin position="137"/>
        <end position="241"/>
    </location>
</feature>
<protein>
    <submittedName>
        <fullName evidence="2">Retrotransposon</fullName>
    </submittedName>
</protein>
<gene>
    <name evidence="2" type="ORF">Adt_24101</name>
</gene>
<proteinExistence type="predicted"/>
<keyword evidence="3" id="KW-1185">Reference proteome</keyword>
<sequence>MDTANLFVISLTTTSLSPFALRVRGAECRVDEEELDHYRDPSPSHRDTLHQAQTVLNPLDEVFEFPDTIKPSVVSFFQELLSAPPQFVDPIRPGIVPRLVSDEDNLQLNRTPTLTKVREAIFSIDPNNVARWSEFCPASLCTMFNKLITKLMNSRLSALLPQIISAPQSGFISRWLIEDNVLLAQELLHTLDTKVRRGNVILKLDMAKAYDRMDWGFLISILESFGFDNFWIDRIYRCISDCRFSVQLMIMKPLKAILKKLEGIFARFLWDFRDHAHILHWRRWKDLCIPTVDGGLGFRRLHDLVDIFFYKALVVI</sequence>
<dbReference type="EMBL" id="JBFOLK010000007">
    <property type="protein sequence ID" value="KAL2498551.1"/>
    <property type="molecule type" value="Genomic_DNA"/>
</dbReference>
<dbReference type="Proteomes" id="UP001604336">
    <property type="component" value="Unassembled WGS sequence"/>
</dbReference>
<dbReference type="PANTHER" id="PTHR46890:SF48">
    <property type="entry name" value="RNA-DIRECTED DNA POLYMERASE"/>
    <property type="match status" value="1"/>
</dbReference>
<dbReference type="PANTHER" id="PTHR46890">
    <property type="entry name" value="NON-LTR RETROLELEMENT REVERSE TRANSCRIPTASE-LIKE PROTEIN-RELATED"/>
    <property type="match status" value="1"/>
</dbReference>
<dbReference type="InterPro" id="IPR000477">
    <property type="entry name" value="RT_dom"/>
</dbReference>
<dbReference type="Pfam" id="PF00078">
    <property type="entry name" value="RVT_1"/>
    <property type="match status" value="1"/>
</dbReference>
<accession>A0ABD1SD00</accession>
<organism evidence="2 3">
    <name type="scientific">Abeliophyllum distichum</name>
    <dbReference type="NCBI Taxonomy" id="126358"/>
    <lineage>
        <taxon>Eukaryota</taxon>
        <taxon>Viridiplantae</taxon>
        <taxon>Streptophyta</taxon>
        <taxon>Embryophyta</taxon>
        <taxon>Tracheophyta</taxon>
        <taxon>Spermatophyta</taxon>
        <taxon>Magnoliopsida</taxon>
        <taxon>eudicotyledons</taxon>
        <taxon>Gunneridae</taxon>
        <taxon>Pentapetalae</taxon>
        <taxon>asterids</taxon>
        <taxon>lamiids</taxon>
        <taxon>Lamiales</taxon>
        <taxon>Oleaceae</taxon>
        <taxon>Forsythieae</taxon>
        <taxon>Abeliophyllum</taxon>
    </lineage>
</organism>
<evidence type="ECO:0000259" key="1">
    <source>
        <dbReference type="Pfam" id="PF00078"/>
    </source>
</evidence>
<evidence type="ECO:0000313" key="3">
    <source>
        <dbReference type="Proteomes" id="UP001604336"/>
    </source>
</evidence>